<feature type="region of interest" description="Disordered" evidence="2">
    <location>
        <begin position="1226"/>
        <end position="1248"/>
    </location>
</feature>
<dbReference type="InParanoid" id="I7M6G2"/>
<dbReference type="RefSeq" id="XP_001032810.2">
    <property type="nucleotide sequence ID" value="XM_001032810.2"/>
</dbReference>
<name>I7M6G2_TETTS</name>
<feature type="region of interest" description="Disordered" evidence="2">
    <location>
        <begin position="548"/>
        <end position="574"/>
    </location>
</feature>
<feature type="region of interest" description="Disordered" evidence="2">
    <location>
        <begin position="984"/>
        <end position="1052"/>
    </location>
</feature>
<feature type="region of interest" description="Disordered" evidence="2">
    <location>
        <begin position="915"/>
        <end position="952"/>
    </location>
</feature>
<organism evidence="3 4">
    <name type="scientific">Tetrahymena thermophila (strain SB210)</name>
    <dbReference type="NCBI Taxonomy" id="312017"/>
    <lineage>
        <taxon>Eukaryota</taxon>
        <taxon>Sar</taxon>
        <taxon>Alveolata</taxon>
        <taxon>Ciliophora</taxon>
        <taxon>Intramacronucleata</taxon>
        <taxon>Oligohymenophorea</taxon>
        <taxon>Hymenostomatida</taxon>
        <taxon>Tetrahymenina</taxon>
        <taxon>Tetrahymenidae</taxon>
        <taxon>Tetrahymena</taxon>
    </lineage>
</organism>
<evidence type="ECO:0000256" key="2">
    <source>
        <dbReference type="SAM" id="MobiDB-lite"/>
    </source>
</evidence>
<feature type="compositionally biased region" description="Low complexity" evidence="2">
    <location>
        <begin position="921"/>
        <end position="933"/>
    </location>
</feature>
<accession>I7M6G2</accession>
<feature type="compositionally biased region" description="Low complexity" evidence="2">
    <location>
        <begin position="229"/>
        <end position="239"/>
    </location>
</feature>
<protein>
    <submittedName>
        <fullName evidence="3">Uncharacterized protein</fullName>
    </submittedName>
</protein>
<gene>
    <name evidence="3" type="ORF">TTHERM_00485970</name>
</gene>
<feature type="coiled-coil region" evidence="1">
    <location>
        <begin position="259"/>
        <end position="407"/>
    </location>
</feature>
<proteinExistence type="predicted"/>
<feature type="region of interest" description="Disordered" evidence="2">
    <location>
        <begin position="1326"/>
        <end position="1348"/>
    </location>
</feature>
<feature type="compositionally biased region" description="Low complexity" evidence="2">
    <location>
        <begin position="1009"/>
        <end position="1044"/>
    </location>
</feature>
<feature type="region of interest" description="Disordered" evidence="2">
    <location>
        <begin position="854"/>
        <end position="874"/>
    </location>
</feature>
<dbReference type="Proteomes" id="UP000009168">
    <property type="component" value="Unassembled WGS sequence"/>
</dbReference>
<sequence length="1389" mass="159596">MLKKYSISQQKKSLQNDYFYFFGILKKYINSQINGKDYYETEYYSVGCKVNIIQKVQIFFLFINQFTFSQNPTKLIDNPIISLLIYIFCQIISIQLQQQEDSKYRELGTMQSTKEIENINKILIANNALVKNKIDSQRQSYANLTNESVTDGEDNSSHNFYKINNYSSSFDTKIKGPSSVSSVTRDRFMDFEEMSVGDAMPSGKREGQQSSFHQTYQFILGTPKYRNNSCANNSNNGGSKVSLISSKKSEVSGSDEDNAKIFMQQLRILQNKVNQQENQMKNMDQKCEEVKKENNELKKNLDKITKENEDKKLAEKDQEIQRLQIKNTQLQEQFEKMKENYENRISDYQNLIDDLNQQLLDKENQVEETKRQLSNVQKKMSQQQEQNQQLLEKVKNLEDLIEKQVDINNDEVQKNNNIHKLSQQSSMNYPSFEKQDFNHSQGKSASSIYSSILPNKRQTNVQLPQQMVQTYDKNILSMGQSNKSSQNNSKLEDQQLAFQQQIQVNQQFLQNQVNIQQQIMQQQQLQSQQSKQEEEMQALQQNYKLVHNKPLEEDDLKIKKERSRSQQSSRCRSPWGDTMKFEILSNNNFSEFNQTKNDLDLDDEIVGDQKSKFNPSSTIKSISQITNSVSKNYHNTSLRQEETDNFQNNSNNKLLQQLTNQNNSGCLNISKFRKNSRNSKQIAVMLINQQSDQIPQMQKQQQFQQEQSLLNQKLIYNPRLNQTIDQVRCRSEQRNIISPVNTIQTIHNHSNNDSIISPISGKMTNKSSKRGGSNITVDLRLTLNNQNQASQTLDNSFANQTNQNNSFIQPNGQILQVNSNNYVPQANNNNNNNSYSNQLNQAINLPINSYQINPTNNFKNQLNNKPPSRSKSRQEDINQNILYQSSALQCQPPAFPNNISNIAVSKNDNLHHKNIQKKDQQNSSSLSQQQNKGKGYRIKNDSPSPLSQKKSDFRSIDNEMQHSLSASRKNVVSQQSNYLQQKSPLNSTLQAPSRSPQSSHTQSNSQKRQSSLNKNQKLNLTLNSNYLSSNSQTPNNANTNSNSTKSKKGSLKNKIQKYQSLNADDYNYTDTLVNNKPKFQTITPSSQSSNACSTAHTNSSNNMQYQAIFLQNQLQYQQNYFNSIDAKDQQQQMISNKNNSKNLDQKMVNQIYQNQRAQNNRSPLQKRIKSTNSPSIQFYDGSKQNIMNKTMNYVDVTNYLENHGLQQSVIDENSLAGICSAKNSTNTTNSFSQSRQMNNNNNNFIPGGNILRQSAQLQNQQNLANLNSAHLRSRSEQAQYNQKKQQQVIQQQINDQLNLSCNSSNNNNNNRKKQLSLLSNEDCQNRTPTSLYDGQMSKASGASTNKNQLAKQQYQQNLNINLGLSNYEIIEQTIESQTSSSIKSRQKNK</sequence>
<feature type="compositionally biased region" description="Polar residues" evidence="2">
    <location>
        <begin position="984"/>
        <end position="1008"/>
    </location>
</feature>
<dbReference type="KEGG" id="tet:TTHERM_00485970"/>
<feature type="compositionally biased region" description="Polar residues" evidence="2">
    <location>
        <begin position="854"/>
        <end position="869"/>
    </location>
</feature>
<evidence type="ECO:0000313" key="4">
    <source>
        <dbReference type="Proteomes" id="UP000009168"/>
    </source>
</evidence>
<keyword evidence="1" id="KW-0175">Coiled coil</keyword>
<evidence type="ECO:0000256" key="1">
    <source>
        <dbReference type="SAM" id="Coils"/>
    </source>
</evidence>
<feature type="compositionally biased region" description="Low complexity" evidence="2">
    <location>
        <begin position="1226"/>
        <end position="1243"/>
    </location>
</feature>
<feature type="region of interest" description="Disordered" evidence="2">
    <location>
        <begin position="229"/>
        <end position="255"/>
    </location>
</feature>
<reference evidence="4" key="1">
    <citation type="journal article" date="2006" name="PLoS Biol.">
        <title>Macronuclear genome sequence of the ciliate Tetrahymena thermophila, a model eukaryote.</title>
        <authorList>
            <person name="Eisen J.A."/>
            <person name="Coyne R.S."/>
            <person name="Wu M."/>
            <person name="Wu D."/>
            <person name="Thiagarajan M."/>
            <person name="Wortman J.R."/>
            <person name="Badger J.H."/>
            <person name="Ren Q."/>
            <person name="Amedeo P."/>
            <person name="Jones K.M."/>
            <person name="Tallon L.J."/>
            <person name="Delcher A.L."/>
            <person name="Salzberg S.L."/>
            <person name="Silva J.C."/>
            <person name="Haas B.J."/>
            <person name="Majoros W.H."/>
            <person name="Farzad M."/>
            <person name="Carlton J.M."/>
            <person name="Smith R.K. Jr."/>
            <person name="Garg J."/>
            <person name="Pearlman R.E."/>
            <person name="Karrer K.M."/>
            <person name="Sun L."/>
            <person name="Manning G."/>
            <person name="Elde N.C."/>
            <person name="Turkewitz A.P."/>
            <person name="Asai D.J."/>
            <person name="Wilkes D.E."/>
            <person name="Wang Y."/>
            <person name="Cai H."/>
            <person name="Collins K."/>
            <person name="Stewart B.A."/>
            <person name="Lee S.R."/>
            <person name="Wilamowska K."/>
            <person name="Weinberg Z."/>
            <person name="Ruzzo W.L."/>
            <person name="Wloga D."/>
            <person name="Gaertig J."/>
            <person name="Frankel J."/>
            <person name="Tsao C.-C."/>
            <person name="Gorovsky M.A."/>
            <person name="Keeling P.J."/>
            <person name="Waller R.F."/>
            <person name="Patron N.J."/>
            <person name="Cherry J.M."/>
            <person name="Stover N.A."/>
            <person name="Krieger C.J."/>
            <person name="del Toro C."/>
            <person name="Ryder H.F."/>
            <person name="Williamson S.C."/>
            <person name="Barbeau R.A."/>
            <person name="Hamilton E.P."/>
            <person name="Orias E."/>
        </authorList>
    </citation>
    <scope>NUCLEOTIDE SEQUENCE [LARGE SCALE GENOMIC DNA]</scope>
    <source>
        <strain evidence="4">SB210</strain>
    </source>
</reference>
<keyword evidence="4" id="KW-1185">Reference proteome</keyword>
<dbReference type="GeneID" id="7831108"/>
<dbReference type="EMBL" id="GG662587">
    <property type="protein sequence ID" value="EAR85147.2"/>
    <property type="molecule type" value="Genomic_DNA"/>
</dbReference>
<evidence type="ECO:0000313" key="3">
    <source>
        <dbReference type="EMBL" id="EAR85147.2"/>
    </source>
</evidence>